<evidence type="ECO:0000256" key="1">
    <source>
        <dbReference type="SAM" id="SignalP"/>
    </source>
</evidence>
<dbReference type="GO" id="GO:0032543">
    <property type="term" value="P:mitochondrial translation"/>
    <property type="evidence" value="ECO:0007669"/>
    <property type="project" value="InterPro"/>
</dbReference>
<protein>
    <submittedName>
        <fullName evidence="2">28S ribosomal protein S35-like 2</fullName>
    </submittedName>
</protein>
<accession>A0A8J5K854</accession>
<organism evidence="2 3">
    <name type="scientific">Homarus americanus</name>
    <name type="common">American lobster</name>
    <dbReference type="NCBI Taxonomy" id="6706"/>
    <lineage>
        <taxon>Eukaryota</taxon>
        <taxon>Metazoa</taxon>
        <taxon>Ecdysozoa</taxon>
        <taxon>Arthropoda</taxon>
        <taxon>Crustacea</taxon>
        <taxon>Multicrustacea</taxon>
        <taxon>Malacostraca</taxon>
        <taxon>Eumalacostraca</taxon>
        <taxon>Eucarida</taxon>
        <taxon>Decapoda</taxon>
        <taxon>Pleocyemata</taxon>
        <taxon>Astacidea</taxon>
        <taxon>Nephropoidea</taxon>
        <taxon>Nephropidae</taxon>
        <taxon>Homarus</taxon>
    </lineage>
</organism>
<keyword evidence="1" id="KW-0732">Signal</keyword>
<proteinExistence type="predicted"/>
<feature type="chain" id="PRO_5035219200" evidence="1">
    <location>
        <begin position="17"/>
        <end position="125"/>
    </location>
</feature>
<evidence type="ECO:0000313" key="2">
    <source>
        <dbReference type="EMBL" id="KAG7168565.1"/>
    </source>
</evidence>
<dbReference type="PANTHER" id="PTHR13490">
    <property type="entry name" value="MITOCHONDRIAL 28S RIBOSOMAL PROTEIN S28"/>
    <property type="match status" value="1"/>
</dbReference>
<sequence length="125" mass="14437">MSSILYLLVLPVLSFASDDEEFRTLELGIKKQERRAARIMRTPNIVPPRYKRQKIDQDWGSVWPAARTFHPATVPLPVRQGYPAEGQPIPDKWGNAELMKIPNFLHLTPPVIKRQCEVLKSMYQL</sequence>
<evidence type="ECO:0000313" key="3">
    <source>
        <dbReference type="Proteomes" id="UP000747542"/>
    </source>
</evidence>
<keyword evidence="2" id="KW-0687">Ribonucleoprotein</keyword>
<dbReference type="GO" id="GO:0003735">
    <property type="term" value="F:structural constituent of ribosome"/>
    <property type="evidence" value="ECO:0007669"/>
    <property type="project" value="InterPro"/>
</dbReference>
<dbReference type="EMBL" id="JAHLQT010020073">
    <property type="protein sequence ID" value="KAG7168565.1"/>
    <property type="molecule type" value="Genomic_DNA"/>
</dbReference>
<feature type="signal peptide" evidence="1">
    <location>
        <begin position="1"/>
        <end position="16"/>
    </location>
</feature>
<dbReference type="AlphaFoldDB" id="A0A8J5K854"/>
<dbReference type="GO" id="GO:0005763">
    <property type="term" value="C:mitochondrial small ribosomal subunit"/>
    <property type="evidence" value="ECO:0007669"/>
    <property type="project" value="TreeGrafter"/>
</dbReference>
<dbReference type="InterPro" id="IPR039848">
    <property type="entry name" value="Ribosomal_mS35_mt"/>
</dbReference>
<keyword evidence="2" id="KW-0689">Ribosomal protein</keyword>
<gene>
    <name evidence="2" type="primary">Mrps35-L2</name>
    <name evidence="2" type="ORF">Hamer_G002654</name>
</gene>
<comment type="caution">
    <text evidence="2">The sequence shown here is derived from an EMBL/GenBank/DDBJ whole genome shotgun (WGS) entry which is preliminary data.</text>
</comment>
<name>A0A8J5K854_HOMAM</name>
<reference evidence="2" key="1">
    <citation type="journal article" date="2021" name="Sci. Adv.">
        <title>The American lobster genome reveals insights on longevity, neural, and immune adaptations.</title>
        <authorList>
            <person name="Polinski J.M."/>
            <person name="Zimin A.V."/>
            <person name="Clark K.F."/>
            <person name="Kohn A.B."/>
            <person name="Sadowski N."/>
            <person name="Timp W."/>
            <person name="Ptitsyn A."/>
            <person name="Khanna P."/>
            <person name="Romanova D.Y."/>
            <person name="Williams P."/>
            <person name="Greenwood S.J."/>
            <person name="Moroz L.L."/>
            <person name="Walt D.R."/>
            <person name="Bodnar A.G."/>
        </authorList>
    </citation>
    <scope>NUCLEOTIDE SEQUENCE</scope>
    <source>
        <strain evidence="2">GMGI-L3</strain>
    </source>
</reference>
<dbReference type="Proteomes" id="UP000747542">
    <property type="component" value="Unassembled WGS sequence"/>
</dbReference>
<keyword evidence="3" id="KW-1185">Reference proteome</keyword>
<dbReference type="PANTHER" id="PTHR13490:SF0">
    <property type="entry name" value="SMALL RIBOSOMAL SUBUNIT PROTEIN MS35"/>
    <property type="match status" value="1"/>
</dbReference>